<keyword evidence="3" id="KW-1185">Reference proteome</keyword>
<evidence type="ECO:0000259" key="1">
    <source>
        <dbReference type="Pfam" id="PF21056"/>
    </source>
</evidence>
<dbReference type="PANTHER" id="PTHR31569">
    <property type="entry name" value="SWIM-TYPE DOMAIN-CONTAINING PROTEIN"/>
    <property type="match status" value="1"/>
</dbReference>
<dbReference type="Pfam" id="PF21056">
    <property type="entry name" value="ZSWIM1-3_RNaseH-like"/>
    <property type="match status" value="1"/>
</dbReference>
<accession>A0A164Q1W8</accession>
<organism evidence="2 3">
    <name type="scientific">Daphnia magna</name>
    <dbReference type="NCBI Taxonomy" id="35525"/>
    <lineage>
        <taxon>Eukaryota</taxon>
        <taxon>Metazoa</taxon>
        <taxon>Ecdysozoa</taxon>
        <taxon>Arthropoda</taxon>
        <taxon>Crustacea</taxon>
        <taxon>Branchiopoda</taxon>
        <taxon>Diplostraca</taxon>
        <taxon>Cladocera</taxon>
        <taxon>Anomopoda</taxon>
        <taxon>Daphniidae</taxon>
        <taxon>Daphnia</taxon>
    </lineage>
</organism>
<protein>
    <recommendedName>
        <fullName evidence="1">ZSWIM1/3 RNaseH-like domain-containing protein</fullName>
    </recommendedName>
</protein>
<dbReference type="STRING" id="35525.A0A164Q1W8"/>
<dbReference type="Proteomes" id="UP000076858">
    <property type="component" value="Unassembled WGS sequence"/>
</dbReference>
<sequence length="454" mass="52803">MNNLLIKMKGRSFYSVNITSFKKRIQCSSTLSLRMSKISAIIALTKYKFLDSKEDILLCIKQLEEEENVYLRRGKCVTAESFNNDKGNRTKIGKVQKLHSVCSHFSIRNPRMHQSKRLHQNIITNNCPVEIQFVFKQDVQKYQVTKVQLEHRDHPVSEEHVKLMLEKITIVEILRRKFAPEALKFAKDTLIAGGQINQLEYGDPNNVVNVTYDGDEEVAAIFIQLEKQRKLYHKYGTVIEMNGIYQIKNIEFSLYHFLVVDKNRASQRVALFFTKEETTVAISECLRIFEEKNDVSVTKVTMTDKNCSEISALEKYFPEAEHILCHFHVLKAVDDWLNSLKESEGFTKEKKHEIREKFRIVLYAETQTELETAKAPLCEDGEGTIAAYFHKNWFSISDKWTSVGRRHLPTLGNNTKNRLERFHHTIKEVLGKDRRLDKGISALVDIVRIRLSDR</sequence>
<evidence type="ECO:0000313" key="3">
    <source>
        <dbReference type="Proteomes" id="UP000076858"/>
    </source>
</evidence>
<dbReference type="AlphaFoldDB" id="A0A164Q1W8"/>
<dbReference type="InterPro" id="IPR048324">
    <property type="entry name" value="ZSWIM1-3_RNaseH-like"/>
</dbReference>
<comment type="caution">
    <text evidence="2">The sequence shown here is derived from an EMBL/GenBank/DDBJ whole genome shotgun (WGS) entry which is preliminary data.</text>
</comment>
<dbReference type="EMBL" id="LRGB01002485">
    <property type="protein sequence ID" value="KZS07356.1"/>
    <property type="molecule type" value="Genomic_DNA"/>
</dbReference>
<proteinExistence type="predicted"/>
<reference evidence="2 3" key="1">
    <citation type="submission" date="2016-03" db="EMBL/GenBank/DDBJ databases">
        <title>EvidentialGene: Evidence-directed Construction of Genes on Genomes.</title>
        <authorList>
            <person name="Gilbert D.G."/>
            <person name="Choi J.-H."/>
            <person name="Mockaitis K."/>
            <person name="Colbourne J."/>
            <person name="Pfrender M."/>
        </authorList>
    </citation>
    <scope>NUCLEOTIDE SEQUENCE [LARGE SCALE GENOMIC DNA]</scope>
    <source>
        <strain evidence="2 3">Xinb3</strain>
        <tissue evidence="2">Complete organism</tissue>
    </source>
</reference>
<dbReference type="OrthoDB" id="7694209at2759"/>
<feature type="domain" description="ZSWIM1/3 RNaseH-like" evidence="1">
    <location>
        <begin position="203"/>
        <end position="321"/>
    </location>
</feature>
<evidence type="ECO:0000313" key="2">
    <source>
        <dbReference type="EMBL" id="KZS07356.1"/>
    </source>
</evidence>
<dbReference type="InterPro" id="IPR052579">
    <property type="entry name" value="Zinc_finger_SWIM"/>
</dbReference>
<dbReference type="PANTHER" id="PTHR31569:SF4">
    <property type="entry name" value="SWIM-TYPE DOMAIN-CONTAINING PROTEIN"/>
    <property type="match status" value="1"/>
</dbReference>
<gene>
    <name evidence="2" type="ORF">APZ42_028894</name>
</gene>
<name>A0A164Q1W8_9CRUS</name>